<accession>A0A6I5A738</accession>
<evidence type="ECO:0000313" key="2">
    <source>
        <dbReference type="Proteomes" id="UP000468638"/>
    </source>
</evidence>
<dbReference type="RefSeq" id="WP_160910337.1">
    <property type="nucleotide sequence ID" value="NZ_WMEQ01000026.1"/>
</dbReference>
<comment type="caution">
    <text evidence="1">The sequence shown here is derived from an EMBL/GenBank/DDBJ whole genome shotgun (WGS) entry which is preliminary data.</text>
</comment>
<evidence type="ECO:0000313" key="1">
    <source>
        <dbReference type="EMBL" id="MYL36038.1"/>
    </source>
</evidence>
<reference evidence="1 2" key="1">
    <citation type="submission" date="2019-11" db="EMBL/GenBank/DDBJ databases">
        <title>Genome sequences of 17 halophilic strains isolated from different environments.</title>
        <authorList>
            <person name="Furrow R.E."/>
        </authorList>
    </citation>
    <scope>NUCLEOTIDE SEQUENCE [LARGE SCALE GENOMIC DNA]</scope>
    <source>
        <strain evidence="1 2">22514_16_FS</strain>
    </source>
</reference>
<name>A0A6I5A738_9BACI</name>
<sequence>MELQTEKQIEQQYIDLEVDKKGYVVFMQMLNKDSRYIEQRLRKLQKVRKSKEEGQKKLKEIEDRVLEDGGW</sequence>
<dbReference type="AlphaFoldDB" id="A0A6I5A738"/>
<dbReference type="Proteomes" id="UP000468638">
    <property type="component" value="Unassembled WGS sequence"/>
</dbReference>
<proteinExistence type="predicted"/>
<organism evidence="1 2">
    <name type="scientific">Pontibacillus yanchengensis</name>
    <dbReference type="NCBI Taxonomy" id="462910"/>
    <lineage>
        <taxon>Bacteria</taxon>
        <taxon>Bacillati</taxon>
        <taxon>Bacillota</taxon>
        <taxon>Bacilli</taxon>
        <taxon>Bacillales</taxon>
        <taxon>Bacillaceae</taxon>
        <taxon>Pontibacillus</taxon>
    </lineage>
</organism>
<dbReference type="EMBL" id="WMEQ01000026">
    <property type="protein sequence ID" value="MYL36038.1"/>
    <property type="molecule type" value="Genomic_DNA"/>
</dbReference>
<gene>
    <name evidence="1" type="ORF">GLW05_20925</name>
</gene>
<protein>
    <submittedName>
        <fullName evidence="1">Uncharacterized protein</fullName>
    </submittedName>
</protein>